<accession>A0AAW9SYC3</accession>
<protein>
    <submittedName>
        <fullName evidence="1">Uncharacterized protein</fullName>
    </submittedName>
</protein>
<evidence type="ECO:0000313" key="1">
    <source>
        <dbReference type="EMBL" id="MEO3717790.1"/>
    </source>
</evidence>
<dbReference type="EMBL" id="JASOOY020000031">
    <property type="protein sequence ID" value="MEO3717790.1"/>
    <property type="molecule type" value="Genomic_DNA"/>
</dbReference>
<reference evidence="1" key="2">
    <citation type="submission" date="2024-05" db="EMBL/GenBank/DDBJ databases">
        <authorList>
            <person name="Wolfe A."/>
        </authorList>
    </citation>
    <scope>NUCLEOTIDE SEQUENCE</scope>
    <source>
        <strain evidence="1">UMB1064</strain>
    </source>
</reference>
<dbReference type="AlphaFoldDB" id="A0AAW9SYC3"/>
<reference evidence="1" key="1">
    <citation type="submission" date="2023-05" db="EMBL/GenBank/DDBJ databases">
        <authorList>
            <person name="Du J."/>
        </authorList>
    </citation>
    <scope>NUCLEOTIDE SEQUENCE</scope>
    <source>
        <strain evidence="1">UMB1064</strain>
    </source>
</reference>
<organism evidence="1 2">
    <name type="scientific">Corynebacterium amycolatum</name>
    <dbReference type="NCBI Taxonomy" id="43765"/>
    <lineage>
        <taxon>Bacteria</taxon>
        <taxon>Bacillati</taxon>
        <taxon>Actinomycetota</taxon>
        <taxon>Actinomycetes</taxon>
        <taxon>Mycobacteriales</taxon>
        <taxon>Corynebacteriaceae</taxon>
        <taxon>Corynebacterium</taxon>
    </lineage>
</organism>
<dbReference type="Proteomes" id="UP001223646">
    <property type="component" value="Unassembled WGS sequence"/>
</dbReference>
<proteinExistence type="predicted"/>
<comment type="caution">
    <text evidence="1">The sequence shown here is derived from an EMBL/GenBank/DDBJ whole genome shotgun (WGS) entry which is preliminary data.</text>
</comment>
<name>A0AAW9SYC3_CORAY</name>
<gene>
    <name evidence="1" type="ORF">QP460_009345</name>
</gene>
<sequence length="51" mass="5476">MNAFNEIMDTVSPIFRDGKESKQDALASLLAEAIVEANPNQGIAADDRRAA</sequence>
<evidence type="ECO:0000313" key="2">
    <source>
        <dbReference type="Proteomes" id="UP001223646"/>
    </source>
</evidence>
<dbReference type="RefSeq" id="WP_016421428.1">
    <property type="nucleotide sequence ID" value="NZ_JAFJMB010000012.1"/>
</dbReference>